<evidence type="ECO:0000313" key="1">
    <source>
        <dbReference type="EMBL" id="BCZ24861.1"/>
    </source>
</evidence>
<name>A0ABN6INH9_9MYCO</name>
<organism evidence="1 2">
    <name type="scientific">Mycobacterium senriense</name>
    <dbReference type="NCBI Taxonomy" id="2775496"/>
    <lineage>
        <taxon>Bacteria</taxon>
        <taxon>Bacillati</taxon>
        <taxon>Actinomycetota</taxon>
        <taxon>Actinomycetes</taxon>
        <taxon>Mycobacteriales</taxon>
        <taxon>Mycobacteriaceae</taxon>
        <taxon>Mycobacterium</taxon>
        <taxon>Mycobacterium avium complex (MAC)</taxon>
    </lineage>
</organism>
<accession>A0ABN6INH9</accession>
<dbReference type="EMBL" id="AP024828">
    <property type="protein sequence ID" value="BCZ24861.1"/>
    <property type="molecule type" value="Genomic_DNA"/>
</dbReference>
<dbReference type="Proteomes" id="UP000826012">
    <property type="component" value="Chromosome"/>
</dbReference>
<reference evidence="1 2" key="1">
    <citation type="submission" date="2021-07" db="EMBL/GenBank/DDBJ databases">
        <title>Complete genome sequence of nontuberculous Mycobacterium sp. TY59.</title>
        <authorList>
            <person name="Fukushima K."/>
        </authorList>
    </citation>
    <scope>NUCLEOTIDE SEQUENCE [LARGE SCALE GENOMIC DNA]</scope>
    <source>
        <strain evidence="1 2">TY59</strain>
    </source>
</reference>
<evidence type="ECO:0000313" key="2">
    <source>
        <dbReference type="Proteomes" id="UP000826012"/>
    </source>
</evidence>
<sequence length="96" mass="10624">MTNTWRNFAAQLTPDQVAQFERMQLAGVPDADPALAAATLDLAIELAAMNRARTMPAREIVDQLVNRIGEAETRRRLGLPASTDLYRRAEMLDGGR</sequence>
<proteinExistence type="predicted"/>
<reference evidence="1 2" key="2">
    <citation type="submission" date="2021-07" db="EMBL/GenBank/DDBJ databases">
        <authorList>
            <person name="Matsumoto Y."/>
            <person name="Motooka D."/>
            <person name="Nakamura S."/>
        </authorList>
    </citation>
    <scope>NUCLEOTIDE SEQUENCE [LARGE SCALE GENOMIC DNA]</scope>
    <source>
        <strain evidence="1 2">TY59</strain>
    </source>
</reference>
<protein>
    <submittedName>
        <fullName evidence="1">Uncharacterized protein</fullName>
    </submittedName>
</protein>
<gene>
    <name evidence="1" type="ORF">MTY59_47160</name>
</gene>
<keyword evidence="2" id="KW-1185">Reference proteome</keyword>
<dbReference type="RefSeq" id="WP_221043270.1">
    <property type="nucleotide sequence ID" value="NZ_AP024828.1"/>
</dbReference>